<dbReference type="PANTHER" id="PTHR42085:SF1">
    <property type="entry name" value="F-BOX DOMAIN-CONTAINING PROTEIN"/>
    <property type="match status" value="1"/>
</dbReference>
<reference evidence="2 3" key="1">
    <citation type="journal article" date="2018" name="IMA Fungus">
        <title>IMA Genome-F 10: Nine draft genome sequences of Claviceps purpurea s.lat., including C. arundinis, C. humidiphila, and C. cf. spartinae, pseudomolecules for the pitch canker pathogen Fusarium circinatum, draft genome of Davidsoniella eucalypti, Grosmannia galeiformis, Quambalaria eucalypti, and Teratosphaeria destructans.</title>
        <authorList>
            <person name="Wingfield B.D."/>
            <person name="Liu M."/>
            <person name="Nguyen H.D."/>
            <person name="Lane F.A."/>
            <person name="Morgan S.W."/>
            <person name="De Vos L."/>
            <person name="Wilken P.M."/>
            <person name="Duong T.A."/>
            <person name="Aylward J."/>
            <person name="Coetzee M.P."/>
            <person name="Dadej K."/>
            <person name="De Beer Z.W."/>
            <person name="Findlay W."/>
            <person name="Havenga M."/>
            <person name="Kolarik M."/>
            <person name="Menzies J.G."/>
            <person name="Naidoo K."/>
            <person name="Pochopski O."/>
            <person name="Shoukouhi P."/>
            <person name="Santana Q.C."/>
            <person name="Seifert K.A."/>
            <person name="Soal N."/>
            <person name="Steenkamp E.T."/>
            <person name="Tatham C.T."/>
            <person name="van der Nest M.A."/>
            <person name="Wingfield M.J."/>
        </authorList>
    </citation>
    <scope>NUCLEOTIDE SEQUENCE [LARGE SCALE GENOMIC DNA]</scope>
    <source>
        <strain evidence="2">CMW44962</strain>
    </source>
</reference>
<evidence type="ECO:0000313" key="3">
    <source>
        <dbReference type="Proteomes" id="UP001138500"/>
    </source>
</evidence>
<gene>
    <name evidence="2" type="ORF">Tdes44962_MAKER02340</name>
</gene>
<dbReference type="EMBL" id="RIBY02001445">
    <property type="protein sequence ID" value="KAH9828911.1"/>
    <property type="molecule type" value="Genomic_DNA"/>
</dbReference>
<comment type="caution">
    <text evidence="2">The sequence shown here is derived from an EMBL/GenBank/DDBJ whole genome shotgun (WGS) entry which is preliminary data.</text>
</comment>
<reference evidence="2 3" key="2">
    <citation type="journal article" date="2021" name="Curr. Genet.">
        <title>Genetic response to nitrogen starvation in the aggressive Eucalyptus foliar pathogen Teratosphaeria destructans.</title>
        <authorList>
            <person name="Havenga M."/>
            <person name="Wingfield B.D."/>
            <person name="Wingfield M.J."/>
            <person name="Dreyer L.L."/>
            <person name="Roets F."/>
            <person name="Aylward J."/>
        </authorList>
    </citation>
    <scope>NUCLEOTIDE SEQUENCE [LARGE SCALE GENOMIC DNA]</scope>
    <source>
        <strain evidence="2">CMW44962</strain>
    </source>
</reference>
<dbReference type="OrthoDB" id="5413827at2759"/>
<keyword evidence="3" id="KW-1185">Reference proteome</keyword>
<proteinExistence type="predicted"/>
<evidence type="ECO:0000313" key="2">
    <source>
        <dbReference type="EMBL" id="KAH9828911.1"/>
    </source>
</evidence>
<dbReference type="InterPro" id="IPR038883">
    <property type="entry name" value="AN11006-like"/>
</dbReference>
<feature type="domain" description="DUF7730" evidence="1">
    <location>
        <begin position="115"/>
        <end position="213"/>
    </location>
</feature>
<organism evidence="2 3">
    <name type="scientific">Teratosphaeria destructans</name>
    <dbReference type="NCBI Taxonomy" id="418781"/>
    <lineage>
        <taxon>Eukaryota</taxon>
        <taxon>Fungi</taxon>
        <taxon>Dikarya</taxon>
        <taxon>Ascomycota</taxon>
        <taxon>Pezizomycotina</taxon>
        <taxon>Dothideomycetes</taxon>
        <taxon>Dothideomycetidae</taxon>
        <taxon>Mycosphaerellales</taxon>
        <taxon>Teratosphaeriaceae</taxon>
        <taxon>Teratosphaeria</taxon>
    </lineage>
</organism>
<dbReference type="AlphaFoldDB" id="A0A9W7SU36"/>
<name>A0A9W7SU36_9PEZI</name>
<dbReference type="Pfam" id="PF24864">
    <property type="entry name" value="DUF7730"/>
    <property type="match status" value="1"/>
</dbReference>
<protein>
    <recommendedName>
        <fullName evidence="1">DUF7730 domain-containing protein</fullName>
    </recommendedName>
</protein>
<accession>A0A9W7SU36</accession>
<sequence>MNYIVCLHQSATWPGIWDLCDAIQSHVSKNDNPFAQRAPTCFKLRFDEKSFHLHLSCAIGPPAGLEQLIAMCPLVKGVRIDGRRDGPFAMVRDEKGQWQKQSSLLSNAFDTPKPDSRFERLPPELRNAIYGYVLTQAEPVILTMPDRLCTETHPERRQNVGLTSLHHSCNKLRIEAGSPHQDLGLTMVSKTTRKEALPIYYSVNKFAVRQSTMHMIFCAPDDLEIFVLLGGWLQALHRADIRRIGALSVDTSSETRLLADDRYQVFSTEWDLLCHGIRAVMMVSPVALGSVTAWFNVRGLSSVLEHPVEAERAASASEHGMRQFKRSCMQAPGAPGSACGWGQIAGSHR</sequence>
<dbReference type="InterPro" id="IPR056632">
    <property type="entry name" value="DUF7730"/>
</dbReference>
<dbReference type="PANTHER" id="PTHR42085">
    <property type="entry name" value="F-BOX DOMAIN-CONTAINING PROTEIN"/>
    <property type="match status" value="1"/>
</dbReference>
<evidence type="ECO:0000259" key="1">
    <source>
        <dbReference type="Pfam" id="PF24864"/>
    </source>
</evidence>
<dbReference type="Proteomes" id="UP001138500">
    <property type="component" value="Unassembled WGS sequence"/>
</dbReference>